<dbReference type="OrthoDB" id="2990827at2"/>
<reference evidence="1 2" key="1">
    <citation type="submission" date="2016-11" db="EMBL/GenBank/DDBJ databases">
        <authorList>
            <person name="Jaros S."/>
            <person name="Januszkiewicz K."/>
            <person name="Wedrychowicz H."/>
        </authorList>
    </citation>
    <scope>NUCLEOTIDE SEQUENCE [LARGE SCALE GENOMIC DNA]</scope>
    <source>
        <strain evidence="1 2">DSM 8605</strain>
    </source>
</reference>
<accession>A0A1M5XR26</accession>
<gene>
    <name evidence="1" type="ORF">SAMN02745207_03864</name>
</gene>
<dbReference type="EMBL" id="FQXM01000034">
    <property type="protein sequence ID" value="SHI02206.1"/>
    <property type="molecule type" value="Genomic_DNA"/>
</dbReference>
<name>A0A1M5XR26_9CLOT</name>
<proteinExistence type="predicted"/>
<keyword evidence="2" id="KW-1185">Reference proteome</keyword>
<sequence>MYMWVKHQKSCATCIYWNCKREVDFYNIKVYCEEGNCYNPDGFYKIKTMQGDKCSKWVGFSK</sequence>
<evidence type="ECO:0000313" key="1">
    <source>
        <dbReference type="EMBL" id="SHI02206.1"/>
    </source>
</evidence>
<dbReference type="Proteomes" id="UP000184447">
    <property type="component" value="Unassembled WGS sequence"/>
</dbReference>
<organism evidence="1 2">
    <name type="scientific">Clostridium grantii DSM 8605</name>
    <dbReference type="NCBI Taxonomy" id="1121316"/>
    <lineage>
        <taxon>Bacteria</taxon>
        <taxon>Bacillati</taxon>
        <taxon>Bacillota</taxon>
        <taxon>Clostridia</taxon>
        <taxon>Eubacteriales</taxon>
        <taxon>Clostridiaceae</taxon>
        <taxon>Clostridium</taxon>
    </lineage>
</organism>
<evidence type="ECO:0000313" key="2">
    <source>
        <dbReference type="Proteomes" id="UP000184447"/>
    </source>
</evidence>
<protein>
    <submittedName>
        <fullName evidence="1">Uncharacterized protein</fullName>
    </submittedName>
</protein>
<dbReference type="RefSeq" id="WP_073340691.1">
    <property type="nucleotide sequence ID" value="NZ_FQXM01000034.1"/>
</dbReference>
<dbReference type="AlphaFoldDB" id="A0A1M5XR26"/>